<dbReference type="OrthoDB" id="1097715at2"/>
<reference evidence="2 3" key="1">
    <citation type="submission" date="2013-12" db="EMBL/GenBank/DDBJ databases">
        <authorList>
            <consortium name="DOE Joint Genome Institute"/>
            <person name="Eisen J."/>
            <person name="Huntemann M."/>
            <person name="Han J."/>
            <person name="Chen A."/>
            <person name="Kyrpides N."/>
            <person name="Mavromatis K."/>
            <person name="Markowitz V."/>
            <person name="Palaniappan K."/>
            <person name="Ivanova N."/>
            <person name="Schaumberg A."/>
            <person name="Pati A."/>
            <person name="Liolios K."/>
            <person name="Nordberg H.P."/>
            <person name="Cantor M.N."/>
            <person name="Hua S.X."/>
            <person name="Woyke T."/>
        </authorList>
    </citation>
    <scope>NUCLEOTIDE SEQUENCE [LARGE SCALE GENOMIC DNA]</scope>
    <source>
        <strain evidence="3">DSM 19437</strain>
    </source>
</reference>
<dbReference type="Proteomes" id="UP000003586">
    <property type="component" value="Chromosome"/>
</dbReference>
<dbReference type="InterPro" id="IPR025347">
    <property type="entry name" value="DUF4251"/>
</dbReference>
<dbReference type="HOGENOM" id="CLU_122390_1_0_10"/>
<name>W0F0B4_9BACT</name>
<keyword evidence="3" id="KW-1185">Reference proteome</keyword>
<evidence type="ECO:0000313" key="3">
    <source>
        <dbReference type="Proteomes" id="UP000003586"/>
    </source>
</evidence>
<evidence type="ECO:0008006" key="4">
    <source>
        <dbReference type="Google" id="ProtNLM"/>
    </source>
</evidence>
<protein>
    <recommendedName>
        <fullName evidence="4">DUF4251 domain-containing protein</fullName>
    </recommendedName>
</protein>
<dbReference type="RefSeq" id="WP_008585256.1">
    <property type="nucleotide sequence ID" value="NZ_CP007035.1"/>
</dbReference>
<gene>
    <name evidence="2" type="ORF">NIASO_06395</name>
</gene>
<dbReference type="EMBL" id="CP007035">
    <property type="protein sequence ID" value="AHF14889.1"/>
    <property type="molecule type" value="Genomic_DNA"/>
</dbReference>
<dbReference type="PROSITE" id="PS51257">
    <property type="entry name" value="PROKAR_LIPOPROTEIN"/>
    <property type="match status" value="1"/>
</dbReference>
<accession>W0F0B4</accession>
<dbReference type="AlphaFoldDB" id="W0F0B4"/>
<feature type="chain" id="PRO_5004789043" description="DUF4251 domain-containing protein" evidence="1">
    <location>
        <begin position="23"/>
        <end position="173"/>
    </location>
</feature>
<dbReference type="KEGG" id="nso:NIASO_06395"/>
<dbReference type="STRING" id="929713.NIASO_06395"/>
<feature type="signal peptide" evidence="1">
    <location>
        <begin position="1"/>
        <end position="22"/>
    </location>
</feature>
<dbReference type="Pfam" id="PF14059">
    <property type="entry name" value="DUF4251"/>
    <property type="match status" value="1"/>
</dbReference>
<organism evidence="2 3">
    <name type="scientific">Niabella soli DSM 19437</name>
    <dbReference type="NCBI Taxonomy" id="929713"/>
    <lineage>
        <taxon>Bacteria</taxon>
        <taxon>Pseudomonadati</taxon>
        <taxon>Bacteroidota</taxon>
        <taxon>Chitinophagia</taxon>
        <taxon>Chitinophagales</taxon>
        <taxon>Chitinophagaceae</taxon>
        <taxon>Niabella</taxon>
    </lineage>
</organism>
<keyword evidence="1" id="KW-0732">Signal</keyword>
<proteinExistence type="predicted"/>
<sequence>MKKANYLILPLLVVILFAAACASQKKAGNSTARMAAMMDDQRYTFVAQSVQPTEDARYNVRNLFPGGSNLYQLTSRYDLKITRDSVIAYLPFFGRAYTAPVDPTKGGIQFTSTKFNYKKTIRKGNYEIQIDLKDNNEVRSLYLTASPSGYASLRIINLNKTPIAYTGIIEDAR</sequence>
<evidence type="ECO:0000256" key="1">
    <source>
        <dbReference type="SAM" id="SignalP"/>
    </source>
</evidence>
<dbReference type="Gene3D" id="2.40.128.410">
    <property type="match status" value="1"/>
</dbReference>
<evidence type="ECO:0000313" key="2">
    <source>
        <dbReference type="EMBL" id="AHF14889.1"/>
    </source>
</evidence>